<keyword evidence="2" id="KW-1185">Reference proteome</keyword>
<reference evidence="1 2" key="1">
    <citation type="submission" date="2007-08" db="EMBL/GenBank/DDBJ databases">
        <authorList>
            <consortium name="The Citrobacter koseri Genome Sequencing Project"/>
            <person name="McClelland M."/>
            <person name="Sanderson E.K."/>
            <person name="Porwollik S."/>
            <person name="Spieth J."/>
            <person name="Clifton W.S."/>
            <person name="Latreille P."/>
            <person name="Courtney L."/>
            <person name="Wang C."/>
            <person name="Pepin K."/>
            <person name="Bhonagiri V."/>
            <person name="Nash W."/>
            <person name="Johnson M."/>
            <person name="Thiruvilangam P."/>
            <person name="Wilson R."/>
        </authorList>
    </citation>
    <scope>NUCLEOTIDE SEQUENCE [LARGE SCALE GENOMIC DNA]</scope>
    <source>
        <strain evidence="2">ATCC BAA-895 / CDC 4225-83 / SGSC4696</strain>
    </source>
</reference>
<dbReference type="EMBL" id="CP000822">
    <property type="protein sequence ID" value="ABV12166.1"/>
    <property type="molecule type" value="Genomic_DNA"/>
</dbReference>
<gene>
    <name evidence="1" type="ordered locus">CKO_01020</name>
</gene>
<dbReference type="Proteomes" id="UP000008148">
    <property type="component" value="Chromosome"/>
</dbReference>
<name>A8AFA3_CITK8</name>
<evidence type="ECO:0000313" key="1">
    <source>
        <dbReference type="EMBL" id="ABV12166.1"/>
    </source>
</evidence>
<dbReference type="KEGG" id="cko:CKO_01020"/>
<dbReference type="HOGENOM" id="CLU_2449290_0_0_6"/>
<proteinExistence type="predicted"/>
<evidence type="ECO:0000313" key="2">
    <source>
        <dbReference type="Proteomes" id="UP000008148"/>
    </source>
</evidence>
<dbReference type="AlphaFoldDB" id="A8AFA3"/>
<accession>A8AFA3</accession>
<organism evidence="1 2">
    <name type="scientific">Citrobacter koseri (strain ATCC BAA-895 / CDC 4225-83 / SGSC4696)</name>
    <dbReference type="NCBI Taxonomy" id="290338"/>
    <lineage>
        <taxon>Bacteria</taxon>
        <taxon>Pseudomonadati</taxon>
        <taxon>Pseudomonadota</taxon>
        <taxon>Gammaproteobacteria</taxon>
        <taxon>Enterobacterales</taxon>
        <taxon>Enterobacteriaceae</taxon>
        <taxon>Citrobacter</taxon>
    </lineage>
</organism>
<sequence length="89" mass="10253">MSYRLWKEQNGLFVNSIHCLPSVAITNLMISEHCLSRCWVIVRTTTFTCVTIRKGYWKPFTILSPEKVHNENRHYAALSIPLPGIFSAD</sequence>
<protein>
    <submittedName>
        <fullName evidence="1">Uncharacterized protein</fullName>
    </submittedName>
</protein>